<organism evidence="2 3">
    <name type="scientific">Vigna angularis var. angularis</name>
    <dbReference type="NCBI Taxonomy" id="157739"/>
    <lineage>
        <taxon>Eukaryota</taxon>
        <taxon>Viridiplantae</taxon>
        <taxon>Streptophyta</taxon>
        <taxon>Embryophyta</taxon>
        <taxon>Tracheophyta</taxon>
        <taxon>Spermatophyta</taxon>
        <taxon>Magnoliopsida</taxon>
        <taxon>eudicotyledons</taxon>
        <taxon>Gunneridae</taxon>
        <taxon>Pentapetalae</taxon>
        <taxon>rosids</taxon>
        <taxon>fabids</taxon>
        <taxon>Fabales</taxon>
        <taxon>Fabaceae</taxon>
        <taxon>Papilionoideae</taxon>
        <taxon>50 kb inversion clade</taxon>
        <taxon>NPAAA clade</taxon>
        <taxon>indigoferoid/millettioid clade</taxon>
        <taxon>Phaseoleae</taxon>
        <taxon>Vigna</taxon>
    </lineage>
</organism>
<evidence type="ECO:0000313" key="2">
    <source>
        <dbReference type="EMBL" id="BAT78559.1"/>
    </source>
</evidence>
<proteinExistence type="predicted"/>
<protein>
    <submittedName>
        <fullName evidence="2">Uncharacterized protein</fullName>
    </submittedName>
</protein>
<feature type="non-terminal residue" evidence="2">
    <location>
        <position position="1"/>
    </location>
</feature>
<dbReference type="AlphaFoldDB" id="A0A0S3RDS3"/>
<dbReference type="EMBL" id="AP015035">
    <property type="protein sequence ID" value="BAT78559.1"/>
    <property type="molecule type" value="Genomic_DNA"/>
</dbReference>
<sequence>PFVSHQGMHRKKFFFLIYFPIVFCSHPLFPSFFPYCSQNGGECCIPLFHLVKVVFQFSWRESCLIEKCA</sequence>
<keyword evidence="3" id="KW-1185">Reference proteome</keyword>
<feature type="transmembrane region" description="Helical" evidence="1">
    <location>
        <begin position="12"/>
        <end position="29"/>
    </location>
</feature>
<reference evidence="2 3" key="1">
    <citation type="journal article" date="2015" name="Sci. Rep.">
        <title>The power of single molecule real-time sequencing technology in the de novo assembly of a eukaryotic genome.</title>
        <authorList>
            <person name="Sakai H."/>
            <person name="Naito K."/>
            <person name="Ogiso-Tanaka E."/>
            <person name="Takahashi Y."/>
            <person name="Iseki K."/>
            <person name="Muto C."/>
            <person name="Satou K."/>
            <person name="Teruya K."/>
            <person name="Shiroma A."/>
            <person name="Shimoji M."/>
            <person name="Hirano T."/>
            <person name="Itoh T."/>
            <person name="Kaga A."/>
            <person name="Tomooka N."/>
        </authorList>
    </citation>
    <scope>NUCLEOTIDE SEQUENCE [LARGE SCALE GENOMIC DNA]</scope>
    <source>
        <strain evidence="3">cv. Shumari</strain>
    </source>
</reference>
<keyword evidence="1" id="KW-0812">Transmembrane</keyword>
<accession>A0A0S3RDS3</accession>
<evidence type="ECO:0000256" key="1">
    <source>
        <dbReference type="SAM" id="Phobius"/>
    </source>
</evidence>
<gene>
    <name evidence="2" type="primary">Vigan.02G125300</name>
    <name evidence="2" type="ORF">VIGAN_02125300</name>
</gene>
<keyword evidence="1" id="KW-0472">Membrane</keyword>
<name>A0A0S3RDS3_PHAAN</name>
<keyword evidence="1" id="KW-1133">Transmembrane helix</keyword>
<dbReference type="Proteomes" id="UP000291084">
    <property type="component" value="Chromosome 2"/>
</dbReference>
<evidence type="ECO:0000313" key="3">
    <source>
        <dbReference type="Proteomes" id="UP000291084"/>
    </source>
</evidence>